<evidence type="ECO:0000313" key="1">
    <source>
        <dbReference type="EMBL" id="OYW99524.1"/>
    </source>
</evidence>
<dbReference type="InterPro" id="IPR007263">
    <property type="entry name" value="DCC1-like"/>
</dbReference>
<dbReference type="EMBL" id="NCDQ01000390">
    <property type="protein sequence ID" value="OYW99524.1"/>
    <property type="molecule type" value="Genomic_DNA"/>
</dbReference>
<accession>A0A258CV46</accession>
<gene>
    <name evidence="1" type="ORF">B7Z12_17945</name>
</gene>
<dbReference type="PANTHER" id="PTHR34290:SF2">
    <property type="entry name" value="OS04G0668800 PROTEIN"/>
    <property type="match status" value="1"/>
</dbReference>
<name>A0A258CV46_CAUVI</name>
<comment type="caution">
    <text evidence="1">The sequence shown here is derived from an EMBL/GenBank/DDBJ whole genome shotgun (WGS) entry which is preliminary data.</text>
</comment>
<proteinExistence type="predicted"/>
<dbReference type="InterPro" id="IPR044691">
    <property type="entry name" value="DCC1_Trx"/>
</dbReference>
<protein>
    <submittedName>
        <fullName evidence="1">Thiol-disulfide oxidoreductase</fullName>
    </submittedName>
</protein>
<dbReference type="AlphaFoldDB" id="A0A258CV46"/>
<dbReference type="Pfam" id="PF04134">
    <property type="entry name" value="DCC1-like"/>
    <property type="match status" value="1"/>
</dbReference>
<evidence type="ECO:0000313" key="2">
    <source>
        <dbReference type="Proteomes" id="UP000215616"/>
    </source>
</evidence>
<dbReference type="GO" id="GO:0015035">
    <property type="term" value="F:protein-disulfide reductase activity"/>
    <property type="evidence" value="ECO:0007669"/>
    <property type="project" value="InterPro"/>
</dbReference>
<reference evidence="1 2" key="1">
    <citation type="submission" date="2017-03" db="EMBL/GenBank/DDBJ databases">
        <title>Lifting the veil on microbial sulfur biogeochemistry in mining wastewaters.</title>
        <authorList>
            <person name="Kantor R.S."/>
            <person name="Colenbrander Nelson T."/>
            <person name="Marshall S."/>
            <person name="Bennett D."/>
            <person name="Apte S."/>
            <person name="Camacho D."/>
            <person name="Thomas B.C."/>
            <person name="Warren L.A."/>
            <person name="Banfield J.F."/>
        </authorList>
    </citation>
    <scope>NUCLEOTIDE SEQUENCE [LARGE SCALE GENOMIC DNA]</scope>
    <source>
        <strain evidence="1">32-67-7</strain>
    </source>
</reference>
<sequence length="128" mass="14303">MASATAQDPRLTVWFDGACPLCLREIALMKRLDHRGAIQFLDVTDGETSCPIDRAELLARFHAREDGQLLSGAAAFAAMWRAIPVLRPFGVMARAPWALKILEALYVRFLRVRPRLQRLVAGSTARRS</sequence>
<dbReference type="PANTHER" id="PTHR34290">
    <property type="entry name" value="SI:CH73-390P7.2"/>
    <property type="match status" value="1"/>
</dbReference>
<dbReference type="Proteomes" id="UP000215616">
    <property type="component" value="Unassembled WGS sequence"/>
</dbReference>
<organism evidence="1 2">
    <name type="scientific">Caulobacter vibrioides</name>
    <name type="common">Caulobacter crescentus</name>
    <dbReference type="NCBI Taxonomy" id="155892"/>
    <lineage>
        <taxon>Bacteria</taxon>
        <taxon>Pseudomonadati</taxon>
        <taxon>Pseudomonadota</taxon>
        <taxon>Alphaproteobacteria</taxon>
        <taxon>Caulobacterales</taxon>
        <taxon>Caulobacteraceae</taxon>
        <taxon>Caulobacter</taxon>
    </lineage>
</organism>